<feature type="transmembrane region" description="Helical" evidence="7">
    <location>
        <begin position="237"/>
        <end position="263"/>
    </location>
</feature>
<keyword evidence="5 7" id="KW-1133">Transmembrane helix</keyword>
<dbReference type="Proteomes" id="UP000274117">
    <property type="component" value="Unassembled WGS sequence"/>
</dbReference>
<keyword evidence="6 7" id="KW-0472">Membrane</keyword>
<dbReference type="EMBL" id="RSDO01000039">
    <property type="protein sequence ID" value="RRR50158.1"/>
    <property type="molecule type" value="Genomic_DNA"/>
</dbReference>
<dbReference type="GO" id="GO:0005886">
    <property type="term" value="C:plasma membrane"/>
    <property type="evidence" value="ECO:0007669"/>
    <property type="project" value="UniProtKB-SubCell"/>
</dbReference>
<evidence type="ECO:0000259" key="9">
    <source>
        <dbReference type="PROSITE" id="PS50929"/>
    </source>
</evidence>
<evidence type="ECO:0000256" key="7">
    <source>
        <dbReference type="SAM" id="Phobius"/>
    </source>
</evidence>
<accession>A0A426T825</accession>
<evidence type="ECO:0000256" key="5">
    <source>
        <dbReference type="ARBA" id="ARBA00022989"/>
    </source>
</evidence>
<dbReference type="InterPro" id="IPR011527">
    <property type="entry name" value="ABC1_TM_dom"/>
</dbReference>
<dbReference type="InterPro" id="IPR027417">
    <property type="entry name" value="P-loop_NTPase"/>
</dbReference>
<evidence type="ECO:0000313" key="11">
    <source>
        <dbReference type="Proteomes" id="UP000274117"/>
    </source>
</evidence>
<dbReference type="GO" id="GO:0034040">
    <property type="term" value="F:ATPase-coupled lipid transmembrane transporter activity"/>
    <property type="evidence" value="ECO:0007669"/>
    <property type="project" value="TreeGrafter"/>
</dbReference>
<feature type="transmembrane region" description="Helical" evidence="7">
    <location>
        <begin position="123"/>
        <end position="145"/>
    </location>
</feature>
<dbReference type="CDD" id="cd03228">
    <property type="entry name" value="ABCC_MRP_Like"/>
    <property type="match status" value="1"/>
</dbReference>
<dbReference type="PANTHER" id="PTHR24221:SF654">
    <property type="entry name" value="ATP-BINDING CASSETTE SUB-FAMILY B MEMBER 6"/>
    <property type="match status" value="1"/>
</dbReference>
<keyword evidence="3" id="KW-0547">Nucleotide-binding</keyword>
<feature type="domain" description="ABC transporter" evidence="8">
    <location>
        <begin position="326"/>
        <end position="533"/>
    </location>
</feature>
<dbReference type="PANTHER" id="PTHR24221">
    <property type="entry name" value="ATP-BINDING CASSETTE SUB-FAMILY B"/>
    <property type="match status" value="1"/>
</dbReference>
<dbReference type="Gene3D" id="1.20.1560.10">
    <property type="entry name" value="ABC transporter type 1, transmembrane domain"/>
    <property type="match status" value="1"/>
</dbReference>
<dbReference type="InterPro" id="IPR039421">
    <property type="entry name" value="Type_1_exporter"/>
</dbReference>
<keyword evidence="2 7" id="KW-0812">Transmembrane</keyword>
<dbReference type="InterPro" id="IPR003439">
    <property type="entry name" value="ABC_transporter-like_ATP-bd"/>
</dbReference>
<evidence type="ECO:0000259" key="8">
    <source>
        <dbReference type="PROSITE" id="PS50893"/>
    </source>
</evidence>
<dbReference type="InterPro" id="IPR003593">
    <property type="entry name" value="AAA+_ATPase"/>
</dbReference>
<dbReference type="PROSITE" id="PS50929">
    <property type="entry name" value="ABC_TM1F"/>
    <property type="match status" value="1"/>
</dbReference>
<evidence type="ECO:0000313" key="10">
    <source>
        <dbReference type="EMBL" id="RRR50158.1"/>
    </source>
</evidence>
<evidence type="ECO:0000256" key="3">
    <source>
        <dbReference type="ARBA" id="ARBA00022741"/>
    </source>
</evidence>
<dbReference type="SUPFAM" id="SSF52540">
    <property type="entry name" value="P-loop containing nucleoside triphosphate hydrolases"/>
    <property type="match status" value="1"/>
</dbReference>
<reference evidence="10 11" key="1">
    <citation type="submission" date="2018-11" db="EMBL/GenBank/DDBJ databases">
        <authorList>
            <person name="Stevens M.J."/>
            <person name="Cernela N."/>
            <person name="Spoerry Serrano N."/>
            <person name="Schmitt S."/>
            <person name="Schrenzel J."/>
            <person name="Stephan R."/>
        </authorList>
    </citation>
    <scope>NUCLEOTIDE SEQUENCE [LARGE SCALE GENOMIC DNA]</scope>
    <source>
        <strain evidence="10 11">PP422</strain>
    </source>
</reference>
<dbReference type="GO" id="GO:0005524">
    <property type="term" value="F:ATP binding"/>
    <property type="evidence" value="ECO:0007669"/>
    <property type="project" value="UniProtKB-KW"/>
</dbReference>
<comment type="subcellular location">
    <subcellularLocation>
        <location evidence="1">Cell membrane</location>
        <topology evidence="1">Multi-pass membrane protein</topology>
    </subcellularLocation>
</comment>
<dbReference type="PROSITE" id="PS50893">
    <property type="entry name" value="ABC_TRANSPORTER_2"/>
    <property type="match status" value="1"/>
</dbReference>
<dbReference type="Pfam" id="PF00664">
    <property type="entry name" value="ABC_membrane"/>
    <property type="match status" value="1"/>
</dbReference>
<dbReference type="InterPro" id="IPR036640">
    <property type="entry name" value="ABC1_TM_sf"/>
</dbReference>
<dbReference type="Gene3D" id="3.40.50.300">
    <property type="entry name" value="P-loop containing nucleotide triphosphate hydrolases"/>
    <property type="match status" value="1"/>
</dbReference>
<evidence type="ECO:0000256" key="4">
    <source>
        <dbReference type="ARBA" id="ARBA00022840"/>
    </source>
</evidence>
<keyword evidence="4 10" id="KW-0067">ATP-binding</keyword>
<feature type="transmembrane region" description="Helical" evidence="7">
    <location>
        <begin position="12"/>
        <end position="35"/>
    </location>
</feature>
<comment type="caution">
    <text evidence="10">The sequence shown here is derived from an EMBL/GenBank/DDBJ whole genome shotgun (WGS) entry which is preliminary data.</text>
</comment>
<dbReference type="SUPFAM" id="SSF90123">
    <property type="entry name" value="ABC transporter transmembrane region"/>
    <property type="match status" value="1"/>
</dbReference>
<feature type="domain" description="ABC transmembrane type-1" evidence="9">
    <location>
        <begin position="13"/>
        <end position="294"/>
    </location>
</feature>
<feature type="transmembrane region" description="Helical" evidence="7">
    <location>
        <begin position="47"/>
        <end position="65"/>
    </location>
</feature>
<gene>
    <name evidence="10" type="ORF">EI998_10610</name>
</gene>
<protein>
    <submittedName>
        <fullName evidence="10">ABC transporter ATP-binding protein</fullName>
    </submittedName>
</protein>
<sequence>MFYYLRKCKLAIVAYIAVSVVYALILAATGFIYAQVSEAALSGDQKAFVTSSVIAVVFFLCDGYFDYLPRYFKFKVINQIMEETRNQLVTVCAREDLGEAAKDSQADKVHVLVHHLNILETTYLTPLLSMVTSILVFSFSLIGALYLQGTMAMIMLVLCFIPFLAPVINKGILARVTKDSQEEKNAYLALFSEFVEALPFIRISTITPVFQEKLAVSSQEYTRRANRFAQKQSQTYAVSYSLSSVVYSGSWIIGGIFVFQGLLNISDLIAMTTLMGTVAGPIQTMSGLLTDYLSSRTVVEELTGLLNRKEEGQAAKPVLKESITSLALEGIDCRYQDHLIVENFSYLFHANKKYAILGKSGSGKTTLLRLLLGIQKPEAGRVLVNQRNLAELDQLALFRKIYYLPQKTNLFTASIGDNLTLFAPLDENKAMGCLRQVGLEDWFYRQGDGFATLLTSSQQLSGGEERRFDLARALYRDAEVFLFDEPTTGLDSQSEQLIADSLEKIKDKLVIVVTHSQEESFLALFDEQVHLSV</sequence>
<dbReference type="AlphaFoldDB" id="A0A426T825"/>
<dbReference type="GO" id="GO:0140359">
    <property type="term" value="F:ABC-type transporter activity"/>
    <property type="evidence" value="ECO:0007669"/>
    <property type="project" value="InterPro"/>
</dbReference>
<feature type="transmembrane region" description="Helical" evidence="7">
    <location>
        <begin position="151"/>
        <end position="168"/>
    </location>
</feature>
<dbReference type="Pfam" id="PF00005">
    <property type="entry name" value="ABC_tran"/>
    <property type="match status" value="1"/>
</dbReference>
<proteinExistence type="predicted"/>
<name>A0A426T825_STRSU</name>
<evidence type="ECO:0000256" key="6">
    <source>
        <dbReference type="ARBA" id="ARBA00023136"/>
    </source>
</evidence>
<evidence type="ECO:0000256" key="2">
    <source>
        <dbReference type="ARBA" id="ARBA00022692"/>
    </source>
</evidence>
<evidence type="ECO:0000256" key="1">
    <source>
        <dbReference type="ARBA" id="ARBA00004651"/>
    </source>
</evidence>
<reference evidence="10 11" key="2">
    <citation type="submission" date="2018-12" db="EMBL/GenBank/DDBJ databases">
        <title>Whole-genome sequences of fifteen clinical Streptococcus suis strains isolated from pigs between 2006 and 2018.</title>
        <authorList>
            <person name="Stevens M.J.A."/>
            <person name="Cernela N."/>
            <person name="Spoerry Serrano N."/>
            <person name="Schmitt S."/>
            <person name="Schrenzel J."/>
            <person name="Stephan R."/>
        </authorList>
    </citation>
    <scope>NUCLEOTIDE SEQUENCE [LARGE SCALE GENOMIC DNA]</scope>
    <source>
        <strain evidence="10 11">PP422</strain>
    </source>
</reference>
<dbReference type="GO" id="GO:0016887">
    <property type="term" value="F:ATP hydrolysis activity"/>
    <property type="evidence" value="ECO:0007669"/>
    <property type="project" value="InterPro"/>
</dbReference>
<organism evidence="10 11">
    <name type="scientific">Streptococcus suis</name>
    <dbReference type="NCBI Taxonomy" id="1307"/>
    <lineage>
        <taxon>Bacteria</taxon>
        <taxon>Bacillati</taxon>
        <taxon>Bacillota</taxon>
        <taxon>Bacilli</taxon>
        <taxon>Lactobacillales</taxon>
        <taxon>Streptococcaceae</taxon>
        <taxon>Streptococcus</taxon>
    </lineage>
</organism>
<dbReference type="SMART" id="SM00382">
    <property type="entry name" value="AAA"/>
    <property type="match status" value="1"/>
</dbReference>